<dbReference type="InterPro" id="IPR015943">
    <property type="entry name" value="WD40/YVTN_repeat-like_dom_sf"/>
</dbReference>
<sequence length="567" mass="62739">MQGGSTGIVYGGLKYQVMRREPVPELVGNFHLRPRLTSLIPYALFLPPIQARCIADVKADSAHTSFLAGTLSLREENEVHLIRLSPSGAELVCEGLFYHPNEIWDLASCPYDQRVFSTVFASGEAYGAAIWKIPELYGQSNSPQLEQLVSLNGHSFKIKNSSQFFARFAISDLGFISGGSKRRDLDDKDGKITRVGSESGGSGSGRRPATRVGGGTGQDPRSPGSRAGSAGVARLRDPTTPTPPTPPDSKWSDGDELETAVSGMVLQPYCCCSVTKAIALTPNIYAVVCCFDKYWALILLFFYFHISLDVYFILNSVLWWPSGKHDSVISLDEQNLFLWSLDSSHKIAKVQSQESVGLLHSLSGGTWDPHDKNAVAAFGDSFIQCWDLRTMKKTNSIEHSHVRDAEFNPNKQHILATAEDEAGIRLWDLRLPKVPFRELPGHAHWTWAVRHNPLYDQLILSYIHTHTRHSVGLYLLFADKSSTLQSAGTDSTVNLWLASFGGSDDSLSESHIDALTRQINPLLNSYTDYEDSVYGIAWSFREPSLFASLSYDGRVVVESVKSHLPKK</sequence>
<keyword evidence="2" id="KW-0853">WD repeat</keyword>
<keyword evidence="7" id="KW-1185">Reference proteome</keyword>
<protein>
    <recommendedName>
        <fullName evidence="5">EIPR1-like beta-propeller domain-containing protein</fullName>
    </recommendedName>
</protein>
<dbReference type="OrthoDB" id="196957at2759"/>
<feature type="domain" description="EIPR1-like beta-propeller" evidence="5">
    <location>
        <begin position="315"/>
        <end position="462"/>
    </location>
</feature>
<evidence type="ECO:0000259" key="5">
    <source>
        <dbReference type="Pfam" id="PF23609"/>
    </source>
</evidence>
<name>A0A843X134_COLES</name>
<dbReference type="Pfam" id="PF23609">
    <property type="entry name" value="Beta-prop_EIPR1"/>
    <property type="match status" value="2"/>
</dbReference>
<dbReference type="InterPro" id="IPR040323">
    <property type="entry name" value="EIPR1"/>
</dbReference>
<comment type="caution">
    <text evidence="6">The sequence shown here is derived from an EMBL/GenBank/DDBJ whole genome shotgun (WGS) entry which is preliminary data.</text>
</comment>
<dbReference type="Gene3D" id="2.130.10.10">
    <property type="entry name" value="YVTN repeat-like/Quinoprotein amine dehydrogenase"/>
    <property type="match status" value="1"/>
</dbReference>
<dbReference type="InterPro" id="IPR001680">
    <property type="entry name" value="WD40_rpt"/>
</dbReference>
<feature type="compositionally biased region" description="Basic and acidic residues" evidence="4">
    <location>
        <begin position="182"/>
        <end position="192"/>
    </location>
</feature>
<dbReference type="EMBL" id="NMUH01004760">
    <property type="protein sequence ID" value="MQM10745.1"/>
    <property type="molecule type" value="Genomic_DNA"/>
</dbReference>
<reference evidence="6" key="1">
    <citation type="submission" date="2017-07" db="EMBL/GenBank/DDBJ databases">
        <title>Taro Niue Genome Assembly and Annotation.</title>
        <authorList>
            <person name="Atibalentja N."/>
            <person name="Keating K."/>
            <person name="Fields C.J."/>
        </authorList>
    </citation>
    <scope>NUCLEOTIDE SEQUENCE</scope>
    <source>
        <strain evidence="6">Niue_2</strain>
        <tissue evidence="6">Leaf</tissue>
    </source>
</reference>
<dbReference type="SUPFAM" id="SSF50978">
    <property type="entry name" value="WD40 repeat-like"/>
    <property type="match status" value="1"/>
</dbReference>
<evidence type="ECO:0000256" key="3">
    <source>
        <dbReference type="ARBA" id="ARBA00022737"/>
    </source>
</evidence>
<dbReference type="SMART" id="SM00320">
    <property type="entry name" value="WD40"/>
    <property type="match status" value="5"/>
</dbReference>
<dbReference type="PANTHER" id="PTHR14205:SF15">
    <property type="entry name" value="EARP AND GARP COMPLEX-INTERACTING PROTEIN 1"/>
    <property type="match status" value="1"/>
</dbReference>
<proteinExistence type="inferred from homology"/>
<dbReference type="Proteomes" id="UP000652761">
    <property type="component" value="Unassembled WGS sequence"/>
</dbReference>
<dbReference type="PANTHER" id="PTHR14205">
    <property type="entry name" value="WD-REPEAT PROTEIN"/>
    <property type="match status" value="1"/>
</dbReference>
<feature type="domain" description="EIPR1-like beta-propeller" evidence="5">
    <location>
        <begin position="49"/>
        <end position="156"/>
    </location>
</feature>
<gene>
    <name evidence="6" type="ORF">Taro_043640</name>
</gene>
<dbReference type="AlphaFoldDB" id="A0A843X134"/>
<evidence type="ECO:0000313" key="6">
    <source>
        <dbReference type="EMBL" id="MQM10745.1"/>
    </source>
</evidence>
<dbReference type="GO" id="GO:0016567">
    <property type="term" value="P:protein ubiquitination"/>
    <property type="evidence" value="ECO:0007669"/>
    <property type="project" value="TreeGrafter"/>
</dbReference>
<dbReference type="InterPro" id="IPR059104">
    <property type="entry name" value="Beta-prop_EIPR1-like"/>
</dbReference>
<evidence type="ECO:0000313" key="7">
    <source>
        <dbReference type="Proteomes" id="UP000652761"/>
    </source>
</evidence>
<dbReference type="InterPro" id="IPR036322">
    <property type="entry name" value="WD40_repeat_dom_sf"/>
</dbReference>
<evidence type="ECO:0000256" key="2">
    <source>
        <dbReference type="ARBA" id="ARBA00022574"/>
    </source>
</evidence>
<evidence type="ECO:0000256" key="4">
    <source>
        <dbReference type="SAM" id="MobiDB-lite"/>
    </source>
</evidence>
<comment type="similarity">
    <text evidence="1">Belongs to the WD repeat EIPR1 family.</text>
</comment>
<accession>A0A843X134</accession>
<feature type="region of interest" description="Disordered" evidence="4">
    <location>
        <begin position="182"/>
        <end position="255"/>
    </location>
</feature>
<evidence type="ECO:0000256" key="1">
    <source>
        <dbReference type="ARBA" id="ARBA00005672"/>
    </source>
</evidence>
<keyword evidence="3" id="KW-0677">Repeat</keyword>
<organism evidence="6 7">
    <name type="scientific">Colocasia esculenta</name>
    <name type="common">Wild taro</name>
    <name type="synonym">Arum esculentum</name>
    <dbReference type="NCBI Taxonomy" id="4460"/>
    <lineage>
        <taxon>Eukaryota</taxon>
        <taxon>Viridiplantae</taxon>
        <taxon>Streptophyta</taxon>
        <taxon>Embryophyta</taxon>
        <taxon>Tracheophyta</taxon>
        <taxon>Spermatophyta</taxon>
        <taxon>Magnoliopsida</taxon>
        <taxon>Liliopsida</taxon>
        <taxon>Araceae</taxon>
        <taxon>Aroideae</taxon>
        <taxon>Colocasieae</taxon>
        <taxon>Colocasia</taxon>
    </lineage>
</organism>